<evidence type="ECO:0000256" key="1">
    <source>
        <dbReference type="ARBA" id="ARBA00010403"/>
    </source>
</evidence>
<dbReference type="RefSeq" id="WP_343162959.1">
    <property type="nucleotide sequence ID" value="NZ_JBHRSV010000028.1"/>
</dbReference>
<feature type="domain" description="Hydantoinase A/oxoprolinase" evidence="3">
    <location>
        <begin position="204"/>
        <end position="488"/>
    </location>
</feature>
<gene>
    <name evidence="6" type="ORF">ACFOOR_12715</name>
</gene>
<dbReference type="Pfam" id="PF01968">
    <property type="entry name" value="Hydantoinase_A"/>
    <property type="match status" value="1"/>
</dbReference>
<comment type="caution">
    <text evidence="6">The sequence shown here is derived from an EMBL/GenBank/DDBJ whole genome shotgun (WGS) entry which is preliminary data.</text>
</comment>
<reference evidence="7" key="1">
    <citation type="journal article" date="2019" name="Int. J. Syst. Evol. Microbiol.">
        <title>The Global Catalogue of Microorganisms (GCM) 10K type strain sequencing project: providing services to taxonomists for standard genome sequencing and annotation.</title>
        <authorList>
            <consortium name="The Broad Institute Genomics Platform"/>
            <consortium name="The Broad Institute Genome Sequencing Center for Infectious Disease"/>
            <person name="Wu L."/>
            <person name="Ma J."/>
        </authorList>
    </citation>
    <scope>NUCLEOTIDE SEQUENCE [LARGE SCALE GENOMIC DNA]</scope>
    <source>
        <strain evidence="7">KCTC 52487</strain>
    </source>
</reference>
<dbReference type="InterPro" id="IPR008040">
    <property type="entry name" value="Hydant_A_N"/>
</dbReference>
<evidence type="ECO:0000313" key="6">
    <source>
        <dbReference type="EMBL" id="MFC2926972.1"/>
    </source>
</evidence>
<organism evidence="6 7">
    <name type="scientific">Hyphobacterium vulgare</name>
    <dbReference type="NCBI Taxonomy" id="1736751"/>
    <lineage>
        <taxon>Bacteria</taxon>
        <taxon>Pseudomonadati</taxon>
        <taxon>Pseudomonadota</taxon>
        <taxon>Alphaproteobacteria</taxon>
        <taxon>Maricaulales</taxon>
        <taxon>Maricaulaceae</taxon>
        <taxon>Hyphobacterium</taxon>
    </lineage>
</organism>
<name>A0ABV6ZZY9_9PROT</name>
<evidence type="ECO:0000256" key="2">
    <source>
        <dbReference type="SAM" id="MobiDB-lite"/>
    </source>
</evidence>
<dbReference type="PANTHER" id="PTHR11365">
    <property type="entry name" value="5-OXOPROLINASE RELATED"/>
    <property type="match status" value="1"/>
</dbReference>
<evidence type="ECO:0000313" key="7">
    <source>
        <dbReference type="Proteomes" id="UP001595379"/>
    </source>
</evidence>
<feature type="domain" description="Hydantoinase B/oxoprolinase" evidence="4">
    <location>
        <begin position="685"/>
        <end position="1195"/>
    </location>
</feature>
<evidence type="ECO:0000259" key="5">
    <source>
        <dbReference type="Pfam" id="PF05378"/>
    </source>
</evidence>
<feature type="region of interest" description="Disordered" evidence="2">
    <location>
        <begin position="588"/>
        <end position="608"/>
    </location>
</feature>
<proteinExistence type="inferred from homology"/>
<evidence type="ECO:0000259" key="3">
    <source>
        <dbReference type="Pfam" id="PF01968"/>
    </source>
</evidence>
<dbReference type="EMBL" id="JBHRSV010000028">
    <property type="protein sequence ID" value="MFC2926972.1"/>
    <property type="molecule type" value="Genomic_DNA"/>
</dbReference>
<sequence>MNGRWEFWIDRGGTFTDVLAREPGGRVRAMKLLSDSPDYPDAASEGVRRFLGLKSGEPIPADTIAAVKMGTTVATNALLERKGAPTLFVVTEGFADLLVIGDQTRPDIFAMKIDRPAPLHQHVLEVSERLAADGSVVTRLDEAAALSGLKAARAAGCRTAAIACLHAYANPAHEKRLGELAREAGFDTVILSSEASPLMKIVPRASTTVLDAYLTPVLKDYAGRVAERLDGAPLYFMQSSGGLTSAETFAARDAVLSGPAGGVVGMAKTAAAAGFPKVIGFDMGGTSTDVSRFDGDHYERVSEARIAGQRLRAPMMAVHTVAAGGGSILFFDGERARVGPESAGAMPGPAGYGRGGPATVTDANIVLGRIQPDDFPCVFGSGGDNPLNAEASRAALAELAEAMGADGPETAAEGFLAVAIENMAQAIKQISIGQGVDPASYALSSFGGAGGQHACKVAEALGMTTVLVHPFAGLLSALGIGLAELRETREAAVGLAFDVGLETARTRAETLAAEAHRALARQDAHADAIRTRQEARIKVGGSDTALPVPFDDPDRMRADFDRAHVQLFGFTPGDAALIIESVAAEAEADPPGAGGWTLDLPESTVDPEPRRMTQVYSGGVWQETPVVALEDFGPGAVFPGPALIVEPNSTLVVEAGWRAQRQADGMLVLSRDGRTAREADSTELDPVRLELFNKRFMSVAEQMGTALERTAHSVNIKERLDFSCAVFDAEGGLVANAPHMPVHLGSMSASVKAAAEAHPDLKPGDAVAVNAPYDGGTHLPDITIVVPVFDEMSGKRQFWVAARGHHADVGGIAPGSMPPFSTTIDEEGVLFRNLKVMDGGRFLDADVRAVLNGSPFPARNPDQNVADMKAQMAACAKGAAELKRMVTDHGLAVVRAYMGHVQDNAERAVRRVIDALEDGEAMSRLEDGAEIRVRITVDRDARTAKVDFTGTSAQRRNNFNAPSSVARAAVLYVFRCLVGDAIPLNEGCLKPLEIVIPEGSLLDPKPPAAVVAGNVETSQLVVDALFAATGRMANAQGSMNNFTFGNARHQYYETICGGAGAGIDNEGRGFAGTSAIHTHMTNSRMTDPEVLETRFPVRLAWHRVRPGSGGAGRWRGGDGSSRKLVFLEAMDAALLSSRRTEYPAGLSGGGDALSGVQCLIRSDGSEHTLPALFSVAVEPGDAVLIETPGGGGFGAAD</sequence>
<dbReference type="Pfam" id="PF02538">
    <property type="entry name" value="Hydantoinase_B"/>
    <property type="match status" value="1"/>
</dbReference>
<dbReference type="Pfam" id="PF05378">
    <property type="entry name" value="Hydant_A_N"/>
    <property type="match status" value="1"/>
</dbReference>
<dbReference type="Proteomes" id="UP001595379">
    <property type="component" value="Unassembled WGS sequence"/>
</dbReference>
<comment type="similarity">
    <text evidence="1">Belongs to the oxoprolinase family.</text>
</comment>
<protein>
    <submittedName>
        <fullName evidence="6">Hydantoinase B/oxoprolinase family protein</fullName>
    </submittedName>
</protein>
<dbReference type="InterPro" id="IPR045079">
    <property type="entry name" value="Oxoprolinase-like"/>
</dbReference>
<accession>A0ABV6ZZY9</accession>
<evidence type="ECO:0000259" key="4">
    <source>
        <dbReference type="Pfam" id="PF02538"/>
    </source>
</evidence>
<feature type="domain" description="Hydantoinase/oxoprolinase N-terminal" evidence="5">
    <location>
        <begin position="7"/>
        <end position="184"/>
    </location>
</feature>
<dbReference type="InterPro" id="IPR002821">
    <property type="entry name" value="Hydantoinase_A"/>
</dbReference>
<keyword evidence="7" id="KW-1185">Reference proteome</keyword>
<dbReference type="PANTHER" id="PTHR11365:SF23">
    <property type="entry name" value="HYPOTHETICAL 5-OXOPROLINASE (EUROFUNG)-RELATED"/>
    <property type="match status" value="1"/>
</dbReference>
<dbReference type="InterPro" id="IPR003692">
    <property type="entry name" value="Hydantoinase_B"/>
</dbReference>